<dbReference type="Proteomes" id="UP000261324">
    <property type="component" value="Unassembled WGS sequence"/>
</dbReference>
<dbReference type="AlphaFoldDB" id="A0A3E4PQI0"/>
<dbReference type="NCBIfam" id="TIGR04553">
    <property type="entry name" value="ABC_peri_selen"/>
    <property type="match status" value="1"/>
</dbReference>
<proteinExistence type="inferred from homology"/>
<evidence type="ECO:0000256" key="1">
    <source>
        <dbReference type="ARBA" id="ARBA00007162"/>
    </source>
</evidence>
<accession>A0A3E4PQI0</accession>
<name>A0A3E4PQI0_9FIRM</name>
<comment type="caution">
    <text evidence="4">The sequence shown here is derived from an EMBL/GenBank/DDBJ whole genome shotgun (WGS) entry which is preliminary data.</text>
</comment>
<dbReference type="InterPro" id="IPR030836">
    <property type="entry name" value="ABC_peri_PhnD-like"/>
</dbReference>
<keyword evidence="2 3" id="KW-0732">Signal</keyword>
<dbReference type="PANTHER" id="PTHR35841">
    <property type="entry name" value="PHOSPHONATES-BINDING PERIPLASMIC PROTEIN"/>
    <property type="match status" value="1"/>
</dbReference>
<evidence type="ECO:0000256" key="3">
    <source>
        <dbReference type="SAM" id="SignalP"/>
    </source>
</evidence>
<dbReference type="NCBIfam" id="TIGR01098">
    <property type="entry name" value="3A0109s03R"/>
    <property type="match status" value="1"/>
</dbReference>
<dbReference type="Gene3D" id="3.40.190.10">
    <property type="entry name" value="Periplasmic binding protein-like II"/>
    <property type="match status" value="2"/>
</dbReference>
<dbReference type="InterPro" id="IPR005770">
    <property type="entry name" value="PhnD"/>
</dbReference>
<reference evidence="4 5" key="1">
    <citation type="submission" date="2018-08" db="EMBL/GenBank/DDBJ databases">
        <title>A genome reference for cultivated species of the human gut microbiota.</title>
        <authorList>
            <person name="Zou Y."/>
            <person name="Xue W."/>
            <person name="Luo G."/>
        </authorList>
    </citation>
    <scope>NUCLEOTIDE SEQUENCE [LARGE SCALE GENOMIC DNA]</scope>
    <source>
        <strain evidence="4 5">TF09-3</strain>
    </source>
</reference>
<sequence>MKKKLVAMLLCVTMTVALALAGCGSKSADSEKDGKADLPKFRIGAIPDQDTAELQKGNDAVAAYLSDYLGFDVEFVPTVDYASLVEGFQRGDIQLAWFGGLTYVQTRNIVSDCTPLIQRPVDQSFQSVFIKNTELAGNVNSISDLKGKTFTFGSESSTSGHLMPRYFIEQEGLNVNRDIKGGPNYSGSHDTTIQLVQSGSFETGALNITVWNKAIKEGTVDTSKVEVFYTTPEYYDYVWTANVDEYLDDIYGAGTKDKIAEAFMKMNEDYSSDENAKTALDFYQTDKWINAPEPSAYDNLESVAKKLNLLEVTN</sequence>
<dbReference type="PANTHER" id="PTHR35841:SF1">
    <property type="entry name" value="PHOSPHONATES-BINDING PERIPLASMIC PROTEIN"/>
    <property type="match status" value="1"/>
</dbReference>
<dbReference type="GO" id="GO:0043190">
    <property type="term" value="C:ATP-binding cassette (ABC) transporter complex"/>
    <property type="evidence" value="ECO:0007669"/>
    <property type="project" value="InterPro"/>
</dbReference>
<protein>
    <submittedName>
        <fullName evidence="4">Putative selenate ABC transporter substrate-binding protein</fullName>
    </submittedName>
</protein>
<evidence type="ECO:0000256" key="2">
    <source>
        <dbReference type="ARBA" id="ARBA00022729"/>
    </source>
</evidence>
<dbReference type="PROSITE" id="PS51257">
    <property type="entry name" value="PROKAR_LIPOPROTEIN"/>
    <property type="match status" value="1"/>
</dbReference>
<dbReference type="GO" id="GO:0055085">
    <property type="term" value="P:transmembrane transport"/>
    <property type="evidence" value="ECO:0007669"/>
    <property type="project" value="InterPro"/>
</dbReference>
<evidence type="ECO:0000313" key="5">
    <source>
        <dbReference type="Proteomes" id="UP000261324"/>
    </source>
</evidence>
<comment type="similarity">
    <text evidence="1">Belongs to the phosphate/phosphite/phosphonate binding protein family.</text>
</comment>
<dbReference type="Pfam" id="PF12974">
    <property type="entry name" value="Phosphonate-bd"/>
    <property type="match status" value="1"/>
</dbReference>
<dbReference type="RefSeq" id="WP_117660271.1">
    <property type="nucleotide sequence ID" value="NZ_QSRA01000012.1"/>
</dbReference>
<dbReference type="EMBL" id="QSRA01000012">
    <property type="protein sequence ID" value="RGK82321.1"/>
    <property type="molecule type" value="Genomic_DNA"/>
</dbReference>
<organism evidence="4 5">
    <name type="scientific">Dorea formicigenerans</name>
    <dbReference type="NCBI Taxonomy" id="39486"/>
    <lineage>
        <taxon>Bacteria</taxon>
        <taxon>Bacillati</taxon>
        <taxon>Bacillota</taxon>
        <taxon>Clostridia</taxon>
        <taxon>Lachnospirales</taxon>
        <taxon>Lachnospiraceae</taxon>
        <taxon>Dorea</taxon>
    </lineage>
</organism>
<evidence type="ECO:0000313" key="4">
    <source>
        <dbReference type="EMBL" id="RGK82321.1"/>
    </source>
</evidence>
<gene>
    <name evidence="4" type="ORF">DXC93_10070</name>
</gene>
<feature type="signal peptide" evidence="3">
    <location>
        <begin position="1"/>
        <end position="19"/>
    </location>
</feature>
<feature type="chain" id="PRO_5038376779" evidence="3">
    <location>
        <begin position="20"/>
        <end position="314"/>
    </location>
</feature>
<dbReference type="SUPFAM" id="SSF53850">
    <property type="entry name" value="Periplasmic binding protein-like II"/>
    <property type="match status" value="1"/>
</dbReference>